<evidence type="ECO:0000313" key="3">
    <source>
        <dbReference type="Proteomes" id="UP000191931"/>
    </source>
</evidence>
<accession>A0A1W1HGF3</accession>
<feature type="transmembrane region" description="Helical" evidence="1">
    <location>
        <begin position="53"/>
        <end position="72"/>
    </location>
</feature>
<evidence type="ECO:0000256" key="1">
    <source>
        <dbReference type="SAM" id="Phobius"/>
    </source>
</evidence>
<reference evidence="2 3" key="1">
    <citation type="submission" date="2017-03" db="EMBL/GenBank/DDBJ databases">
        <authorList>
            <person name="Afonso C.L."/>
            <person name="Miller P.J."/>
            <person name="Scott M.A."/>
            <person name="Spackman E."/>
            <person name="Goraichik I."/>
            <person name="Dimitrov K.M."/>
            <person name="Suarez D.L."/>
            <person name="Swayne D.E."/>
        </authorList>
    </citation>
    <scope>NUCLEOTIDE SEQUENCE [LARGE SCALE GENOMIC DNA]</scope>
    <source>
        <strain evidence="2">PRJEB14757</strain>
    </source>
</reference>
<organism evidence="2 3">
    <name type="scientific">Desulfamplus magnetovallimortis</name>
    <dbReference type="NCBI Taxonomy" id="1246637"/>
    <lineage>
        <taxon>Bacteria</taxon>
        <taxon>Pseudomonadati</taxon>
        <taxon>Thermodesulfobacteriota</taxon>
        <taxon>Desulfobacteria</taxon>
        <taxon>Desulfobacterales</taxon>
        <taxon>Desulfobacteraceae</taxon>
        <taxon>Desulfamplus</taxon>
    </lineage>
</organism>
<name>A0A1W1HGF3_9BACT</name>
<sequence>MEDPSVAYSLICALDTPDRRCGLILMSRYHNPLELRVQLSQVKLDWALRDCYTYSKLIFARFLLFFLTSAFFSPSCNSTLLS</sequence>
<dbReference type="STRING" id="1246637.MTBBW1_390002"/>
<evidence type="ECO:0000313" key="2">
    <source>
        <dbReference type="EMBL" id="SLM31591.1"/>
    </source>
</evidence>
<keyword evidence="1" id="KW-0472">Membrane</keyword>
<keyword evidence="3" id="KW-1185">Reference proteome</keyword>
<keyword evidence="1" id="KW-1133">Transmembrane helix</keyword>
<gene>
    <name evidence="2" type="ORF">MTBBW1_390002</name>
</gene>
<proteinExistence type="predicted"/>
<protein>
    <submittedName>
        <fullName evidence="2">Uncharacterized protein</fullName>
    </submittedName>
</protein>
<keyword evidence="1" id="KW-0812">Transmembrane</keyword>
<dbReference type="AlphaFoldDB" id="A0A1W1HGF3"/>
<dbReference type="EMBL" id="FWEV01000280">
    <property type="protein sequence ID" value="SLM31591.1"/>
    <property type="molecule type" value="Genomic_DNA"/>
</dbReference>
<dbReference type="Proteomes" id="UP000191931">
    <property type="component" value="Unassembled WGS sequence"/>
</dbReference>